<sequence length="69" mass="6900">MKNMKIKIITLTALLASGSAAAEDSAITTALKAAIATGQENYGYVVVGLIALAALGFGLRSITGGMKSA</sequence>
<keyword evidence="1" id="KW-0812">Transmembrane</keyword>
<dbReference type="Proteomes" id="UP000235828">
    <property type="component" value="Chromosome A"/>
</dbReference>
<name>A0A2N8Z9M2_9VIBR</name>
<feature type="signal peptide" evidence="2">
    <location>
        <begin position="1"/>
        <end position="22"/>
    </location>
</feature>
<evidence type="ECO:0000256" key="2">
    <source>
        <dbReference type="SAM" id="SignalP"/>
    </source>
</evidence>
<dbReference type="RefSeq" id="WP_415239672.1">
    <property type="nucleotide sequence ID" value="NZ_LT960611.1"/>
</dbReference>
<gene>
    <name evidence="3" type="ORF">VTAP4600_A0639</name>
</gene>
<dbReference type="EMBL" id="LT960611">
    <property type="protein sequence ID" value="SON48618.1"/>
    <property type="molecule type" value="Genomic_DNA"/>
</dbReference>
<feature type="transmembrane region" description="Helical" evidence="1">
    <location>
        <begin position="41"/>
        <end position="59"/>
    </location>
</feature>
<reference evidence="3 4" key="1">
    <citation type="submission" date="2017-10" db="EMBL/GenBank/DDBJ databases">
        <authorList>
            <person name="Banno H."/>
            <person name="Chua N.-H."/>
        </authorList>
    </citation>
    <scope>NUCLEOTIDE SEQUENCE [LARGE SCALE GENOMIC DNA]</scope>
    <source>
        <strain evidence="3">Vibrio tapetis CECT4600</strain>
    </source>
</reference>
<keyword evidence="1" id="KW-1133">Transmembrane helix</keyword>
<dbReference type="AlphaFoldDB" id="A0A2N8Z9M2"/>
<keyword evidence="1" id="KW-0472">Membrane</keyword>
<organism evidence="3 4">
    <name type="scientific">Vibrio tapetis subsp. tapetis</name>
    <dbReference type="NCBI Taxonomy" id="1671868"/>
    <lineage>
        <taxon>Bacteria</taxon>
        <taxon>Pseudomonadati</taxon>
        <taxon>Pseudomonadota</taxon>
        <taxon>Gammaproteobacteria</taxon>
        <taxon>Vibrionales</taxon>
        <taxon>Vibrionaceae</taxon>
        <taxon>Vibrio</taxon>
    </lineage>
</organism>
<keyword evidence="2" id="KW-0732">Signal</keyword>
<evidence type="ECO:0000313" key="4">
    <source>
        <dbReference type="Proteomes" id="UP000235828"/>
    </source>
</evidence>
<feature type="chain" id="PRO_5014841424" evidence="2">
    <location>
        <begin position="23"/>
        <end position="69"/>
    </location>
</feature>
<evidence type="ECO:0000313" key="3">
    <source>
        <dbReference type="EMBL" id="SON48618.1"/>
    </source>
</evidence>
<proteinExistence type="predicted"/>
<keyword evidence="4" id="KW-1185">Reference proteome</keyword>
<evidence type="ECO:0000256" key="1">
    <source>
        <dbReference type="SAM" id="Phobius"/>
    </source>
</evidence>
<protein>
    <submittedName>
        <fullName evidence="3">Uncharacterized protein</fullName>
    </submittedName>
</protein>
<accession>A0A2N8Z9M2</accession>
<dbReference type="NCBIfam" id="TIGR01167">
    <property type="entry name" value="LPXTG_anchor"/>
    <property type="match status" value="1"/>
</dbReference>
<dbReference type="KEGG" id="vta:A0639"/>